<reference evidence="1" key="2">
    <citation type="submission" date="2021-09" db="EMBL/GenBank/DDBJ databases">
        <authorList>
            <person name="Jia N."/>
            <person name="Wang J."/>
            <person name="Shi W."/>
            <person name="Du L."/>
            <person name="Sun Y."/>
            <person name="Zhan W."/>
            <person name="Jiang J."/>
            <person name="Wang Q."/>
            <person name="Zhang B."/>
            <person name="Ji P."/>
            <person name="Sakyi L.B."/>
            <person name="Cui X."/>
            <person name="Yuan T."/>
            <person name="Jiang B."/>
            <person name="Yang W."/>
            <person name="Lam T.T.-Y."/>
            <person name="Chang Q."/>
            <person name="Ding S."/>
            <person name="Wang X."/>
            <person name="Zhu J."/>
            <person name="Ruan X."/>
            <person name="Zhao L."/>
            <person name="Wei J."/>
            <person name="Que T."/>
            <person name="Du C."/>
            <person name="Cheng J."/>
            <person name="Dai P."/>
            <person name="Han X."/>
            <person name="Huang E."/>
            <person name="Gao Y."/>
            <person name="Liu J."/>
            <person name="Shao H."/>
            <person name="Ye R."/>
            <person name="Li L."/>
            <person name="Wei W."/>
            <person name="Wang X."/>
            <person name="Wang C."/>
            <person name="Huo Q."/>
            <person name="Li W."/>
            <person name="Guo W."/>
            <person name="Chen H."/>
            <person name="Chen S."/>
            <person name="Zhou L."/>
            <person name="Zhou L."/>
            <person name="Ni X."/>
            <person name="Tian J."/>
            <person name="Zhou Y."/>
            <person name="Sheng Y."/>
            <person name="Liu T."/>
            <person name="Pan Y."/>
            <person name="Xia L."/>
            <person name="Li J."/>
            <person name="Zhao F."/>
            <person name="Cao W."/>
        </authorList>
    </citation>
    <scope>NUCLEOTIDE SEQUENCE</scope>
    <source>
        <strain evidence="1">Rmic-2018</strain>
        <tissue evidence="1">Larvae</tissue>
    </source>
</reference>
<dbReference type="VEuPathDB" id="VectorBase:LOC119179029"/>
<evidence type="ECO:0000313" key="1">
    <source>
        <dbReference type="EMBL" id="KAH8037279.1"/>
    </source>
</evidence>
<sequence>MTAMRLIWKNKRNRFRGTAKQPASEPFANRIGKIAVPTEPATFAVTFGYMNVACNKHRRDVEVAFDMPDEQFGRSFRLSEATVLRLRSNSPIDSRLRSLGGAAKVCFLRFFATGSFQSSVKGEETVAVMQPTVSICVRRVSREIVNAMTRNNRVHFRRTVEEEATVKEEFLRFGPVPGVIECVDGRFVASRSDKR</sequence>
<keyword evidence="2" id="KW-1185">Reference proteome</keyword>
<name>A0A9J6ESS0_RHIMP</name>
<organism evidence="1 2">
    <name type="scientific">Rhipicephalus microplus</name>
    <name type="common">Cattle tick</name>
    <name type="synonym">Boophilus microplus</name>
    <dbReference type="NCBI Taxonomy" id="6941"/>
    <lineage>
        <taxon>Eukaryota</taxon>
        <taxon>Metazoa</taxon>
        <taxon>Ecdysozoa</taxon>
        <taxon>Arthropoda</taxon>
        <taxon>Chelicerata</taxon>
        <taxon>Arachnida</taxon>
        <taxon>Acari</taxon>
        <taxon>Parasitiformes</taxon>
        <taxon>Ixodida</taxon>
        <taxon>Ixodoidea</taxon>
        <taxon>Ixodidae</taxon>
        <taxon>Rhipicephalinae</taxon>
        <taxon>Rhipicephalus</taxon>
        <taxon>Boophilus</taxon>
    </lineage>
</organism>
<protein>
    <recommendedName>
        <fullName evidence="3">Tick transposon</fullName>
    </recommendedName>
</protein>
<dbReference type="EMBL" id="JABSTU010000002">
    <property type="protein sequence ID" value="KAH8037279.1"/>
    <property type="molecule type" value="Genomic_DNA"/>
</dbReference>
<dbReference type="AlphaFoldDB" id="A0A9J6ESS0"/>
<accession>A0A9J6ESS0</accession>
<comment type="caution">
    <text evidence="1">The sequence shown here is derived from an EMBL/GenBank/DDBJ whole genome shotgun (WGS) entry which is preliminary data.</text>
</comment>
<evidence type="ECO:0000313" key="2">
    <source>
        <dbReference type="Proteomes" id="UP000821866"/>
    </source>
</evidence>
<proteinExistence type="predicted"/>
<reference evidence="1" key="1">
    <citation type="journal article" date="2020" name="Cell">
        <title>Large-Scale Comparative Analyses of Tick Genomes Elucidate Their Genetic Diversity and Vector Capacities.</title>
        <authorList>
            <consortium name="Tick Genome and Microbiome Consortium (TIGMIC)"/>
            <person name="Jia N."/>
            <person name="Wang J."/>
            <person name="Shi W."/>
            <person name="Du L."/>
            <person name="Sun Y."/>
            <person name="Zhan W."/>
            <person name="Jiang J.F."/>
            <person name="Wang Q."/>
            <person name="Zhang B."/>
            <person name="Ji P."/>
            <person name="Bell-Sakyi L."/>
            <person name="Cui X.M."/>
            <person name="Yuan T.T."/>
            <person name="Jiang B.G."/>
            <person name="Yang W.F."/>
            <person name="Lam T.T."/>
            <person name="Chang Q.C."/>
            <person name="Ding S.J."/>
            <person name="Wang X.J."/>
            <person name="Zhu J.G."/>
            <person name="Ruan X.D."/>
            <person name="Zhao L."/>
            <person name="Wei J.T."/>
            <person name="Ye R.Z."/>
            <person name="Que T.C."/>
            <person name="Du C.H."/>
            <person name="Zhou Y.H."/>
            <person name="Cheng J.X."/>
            <person name="Dai P.F."/>
            <person name="Guo W.B."/>
            <person name="Han X.H."/>
            <person name="Huang E.J."/>
            <person name="Li L.F."/>
            <person name="Wei W."/>
            <person name="Gao Y.C."/>
            <person name="Liu J.Z."/>
            <person name="Shao H.Z."/>
            <person name="Wang X."/>
            <person name="Wang C.C."/>
            <person name="Yang T.C."/>
            <person name="Huo Q.B."/>
            <person name="Li W."/>
            <person name="Chen H.Y."/>
            <person name="Chen S.E."/>
            <person name="Zhou L.G."/>
            <person name="Ni X.B."/>
            <person name="Tian J.H."/>
            <person name="Sheng Y."/>
            <person name="Liu T."/>
            <person name="Pan Y.S."/>
            <person name="Xia L.Y."/>
            <person name="Li J."/>
            <person name="Zhao F."/>
            <person name="Cao W.C."/>
        </authorList>
    </citation>
    <scope>NUCLEOTIDE SEQUENCE</scope>
    <source>
        <strain evidence="1">Rmic-2018</strain>
    </source>
</reference>
<evidence type="ECO:0008006" key="3">
    <source>
        <dbReference type="Google" id="ProtNLM"/>
    </source>
</evidence>
<gene>
    <name evidence="1" type="ORF">HPB51_009825</name>
</gene>
<dbReference type="Proteomes" id="UP000821866">
    <property type="component" value="Chromosome 10"/>
</dbReference>